<reference evidence="2" key="1">
    <citation type="submission" date="2022-12" db="EMBL/GenBank/DDBJ databases">
        <authorList>
            <person name="Petersen C."/>
        </authorList>
    </citation>
    <scope>NUCLEOTIDE SEQUENCE</scope>
    <source>
        <strain evidence="2">IBT 16125</strain>
    </source>
</reference>
<evidence type="ECO:0000313" key="2">
    <source>
        <dbReference type="EMBL" id="KAJ5461857.1"/>
    </source>
</evidence>
<accession>A0AAD6G846</accession>
<sequence length="86" mass="9556">MSAWLIALTSFETIVLSYIDAHPILNIIVSLFILIKAIHIFNLIHILGVDIFDIEVSGSRTPAPDTFRQFCLALRLVTSTYGLPAN</sequence>
<dbReference type="RefSeq" id="XP_056770899.1">
    <property type="nucleotide sequence ID" value="XM_056906792.1"/>
</dbReference>
<reference evidence="2" key="2">
    <citation type="journal article" date="2023" name="IMA Fungus">
        <title>Comparative genomic study of the Penicillium genus elucidates a diverse pangenome and 15 lateral gene transfer events.</title>
        <authorList>
            <person name="Petersen C."/>
            <person name="Sorensen T."/>
            <person name="Nielsen M.R."/>
            <person name="Sondergaard T.E."/>
            <person name="Sorensen J.L."/>
            <person name="Fitzpatrick D.A."/>
            <person name="Frisvad J.C."/>
            <person name="Nielsen K.L."/>
        </authorList>
    </citation>
    <scope>NUCLEOTIDE SEQUENCE</scope>
    <source>
        <strain evidence="2">IBT 16125</strain>
    </source>
</reference>
<proteinExistence type="predicted"/>
<dbReference type="AlphaFoldDB" id="A0AAD6G846"/>
<evidence type="ECO:0000313" key="3">
    <source>
        <dbReference type="Proteomes" id="UP001213681"/>
    </source>
</evidence>
<keyword evidence="3" id="KW-1185">Reference proteome</keyword>
<dbReference type="EMBL" id="JAPVEA010000002">
    <property type="protein sequence ID" value="KAJ5461857.1"/>
    <property type="molecule type" value="Genomic_DNA"/>
</dbReference>
<name>A0AAD6G846_9EURO</name>
<dbReference type="GeneID" id="81597035"/>
<organism evidence="2 3">
    <name type="scientific">Penicillium daleae</name>
    <dbReference type="NCBI Taxonomy" id="63821"/>
    <lineage>
        <taxon>Eukaryota</taxon>
        <taxon>Fungi</taxon>
        <taxon>Dikarya</taxon>
        <taxon>Ascomycota</taxon>
        <taxon>Pezizomycotina</taxon>
        <taxon>Eurotiomycetes</taxon>
        <taxon>Eurotiomycetidae</taxon>
        <taxon>Eurotiales</taxon>
        <taxon>Aspergillaceae</taxon>
        <taxon>Penicillium</taxon>
    </lineage>
</organism>
<evidence type="ECO:0000256" key="1">
    <source>
        <dbReference type="SAM" id="Phobius"/>
    </source>
</evidence>
<keyword evidence="1" id="KW-0472">Membrane</keyword>
<keyword evidence="1" id="KW-1133">Transmembrane helix</keyword>
<feature type="transmembrane region" description="Helical" evidence="1">
    <location>
        <begin position="27"/>
        <end position="52"/>
    </location>
</feature>
<protein>
    <submittedName>
        <fullName evidence="2">Uncharacterized protein</fullName>
    </submittedName>
</protein>
<comment type="caution">
    <text evidence="2">The sequence shown here is derived from an EMBL/GenBank/DDBJ whole genome shotgun (WGS) entry which is preliminary data.</text>
</comment>
<dbReference type="Proteomes" id="UP001213681">
    <property type="component" value="Unassembled WGS sequence"/>
</dbReference>
<keyword evidence="1" id="KW-0812">Transmembrane</keyword>
<gene>
    <name evidence="2" type="ORF">N7458_003409</name>
</gene>